<name>A0ACC4BPY5_POPAL</name>
<evidence type="ECO:0000313" key="1">
    <source>
        <dbReference type="EMBL" id="KAL3580708.1"/>
    </source>
</evidence>
<gene>
    <name evidence="1" type="ORF">D5086_018543</name>
</gene>
<organism evidence="1 2">
    <name type="scientific">Populus alba</name>
    <name type="common">White poplar</name>
    <dbReference type="NCBI Taxonomy" id="43335"/>
    <lineage>
        <taxon>Eukaryota</taxon>
        <taxon>Viridiplantae</taxon>
        <taxon>Streptophyta</taxon>
        <taxon>Embryophyta</taxon>
        <taxon>Tracheophyta</taxon>
        <taxon>Spermatophyta</taxon>
        <taxon>Magnoliopsida</taxon>
        <taxon>eudicotyledons</taxon>
        <taxon>Gunneridae</taxon>
        <taxon>Pentapetalae</taxon>
        <taxon>rosids</taxon>
        <taxon>fabids</taxon>
        <taxon>Malpighiales</taxon>
        <taxon>Salicaceae</taxon>
        <taxon>Saliceae</taxon>
        <taxon>Populus</taxon>
    </lineage>
</organism>
<keyword evidence="2" id="KW-1185">Reference proteome</keyword>
<dbReference type="Proteomes" id="UP000309997">
    <property type="component" value="Unassembled WGS sequence"/>
</dbReference>
<comment type="caution">
    <text evidence="1">The sequence shown here is derived from an EMBL/GenBank/DDBJ whole genome shotgun (WGS) entry which is preliminary data.</text>
</comment>
<proteinExistence type="predicted"/>
<reference evidence="1 2" key="1">
    <citation type="journal article" date="2024" name="Plant Biotechnol. J.">
        <title>Genome and CRISPR/Cas9 system of a widespread forest tree (Populus alba) in the world.</title>
        <authorList>
            <person name="Liu Y.J."/>
            <person name="Jiang P.F."/>
            <person name="Han X.M."/>
            <person name="Li X.Y."/>
            <person name="Wang H.M."/>
            <person name="Wang Y.J."/>
            <person name="Wang X.X."/>
            <person name="Zeng Q.Y."/>
        </authorList>
    </citation>
    <scope>NUCLEOTIDE SEQUENCE [LARGE SCALE GENOMIC DNA]</scope>
    <source>
        <strain evidence="2">cv. PAL-ZL1</strain>
    </source>
</reference>
<protein>
    <submittedName>
        <fullName evidence="1">Uncharacterized protein</fullName>
    </submittedName>
</protein>
<accession>A0ACC4BPY5</accession>
<dbReference type="EMBL" id="RCHU02000009">
    <property type="protein sequence ID" value="KAL3580708.1"/>
    <property type="molecule type" value="Genomic_DNA"/>
</dbReference>
<evidence type="ECO:0000313" key="2">
    <source>
        <dbReference type="Proteomes" id="UP000309997"/>
    </source>
</evidence>
<sequence>MASLWSPGILLVLLLAFLLKTLPLVILAKSNQRSCKGINSIKLQAWIFRICCSVNRVPSQAYCRCYNVDFPGVDGVVRNRILRSQTARSWDFLHIKPRVVGGTLSKGHSGVGSIIGVMDTEVYGQSQKASEMRVCQRCHLVGEGHARKERDLIACIAIG</sequence>